<proteinExistence type="predicted"/>
<reference evidence="1" key="1">
    <citation type="submission" date="2020-03" db="EMBL/GenBank/DDBJ databases">
        <title>Whole Genome Sequence of Trichophyton interdigitale from India.</title>
        <authorList>
            <person name="Kumar P."/>
        </authorList>
    </citation>
    <scope>NUCLEOTIDE SEQUENCE</scope>
    <source>
        <strain evidence="1">UCMS-IGIB-CI14</strain>
    </source>
</reference>
<gene>
    <name evidence="1" type="ORF">GY632_4834</name>
</gene>
<dbReference type="Proteomes" id="UP000749309">
    <property type="component" value="Unassembled WGS sequence"/>
</dbReference>
<protein>
    <submittedName>
        <fullName evidence="1">Uncharacterized protein</fullName>
    </submittedName>
</protein>
<name>A0A9P4YDH5_9EURO</name>
<sequence length="70" mass="7514">MLLPAAAAAAAACALLHQPETRRTETKTKTRSLDALLDSTLRWRRCSALLPAWCLAAPLALARTMAGRPT</sequence>
<organism evidence="1 2">
    <name type="scientific">Trichophyton interdigitale</name>
    <dbReference type="NCBI Taxonomy" id="101480"/>
    <lineage>
        <taxon>Eukaryota</taxon>
        <taxon>Fungi</taxon>
        <taxon>Dikarya</taxon>
        <taxon>Ascomycota</taxon>
        <taxon>Pezizomycotina</taxon>
        <taxon>Eurotiomycetes</taxon>
        <taxon>Eurotiomycetidae</taxon>
        <taxon>Onygenales</taxon>
        <taxon>Arthrodermataceae</taxon>
        <taxon>Trichophyton</taxon>
    </lineage>
</organism>
<dbReference type="AlphaFoldDB" id="A0A9P4YDH5"/>
<comment type="caution">
    <text evidence="1">The sequence shown here is derived from an EMBL/GenBank/DDBJ whole genome shotgun (WGS) entry which is preliminary data.</text>
</comment>
<accession>A0A9P4YDH5</accession>
<dbReference type="EMBL" id="JAAQVJ010000178">
    <property type="protein sequence ID" value="KAF3892061.1"/>
    <property type="molecule type" value="Genomic_DNA"/>
</dbReference>
<evidence type="ECO:0000313" key="1">
    <source>
        <dbReference type="EMBL" id="KAF3892061.1"/>
    </source>
</evidence>
<evidence type="ECO:0000313" key="2">
    <source>
        <dbReference type="Proteomes" id="UP000749309"/>
    </source>
</evidence>